<evidence type="ECO:0000313" key="2">
    <source>
        <dbReference type="Proteomes" id="UP000233837"/>
    </source>
</evidence>
<dbReference type="EMBL" id="KZ501893">
    <property type="protein sequence ID" value="PKU87128.1"/>
    <property type="molecule type" value="Genomic_DNA"/>
</dbReference>
<accession>A0A2I0XGU4</accession>
<name>A0A2I0XGU4_9ASPA</name>
<organism evidence="1 2">
    <name type="scientific">Dendrobium catenatum</name>
    <dbReference type="NCBI Taxonomy" id="906689"/>
    <lineage>
        <taxon>Eukaryota</taxon>
        <taxon>Viridiplantae</taxon>
        <taxon>Streptophyta</taxon>
        <taxon>Embryophyta</taxon>
        <taxon>Tracheophyta</taxon>
        <taxon>Spermatophyta</taxon>
        <taxon>Magnoliopsida</taxon>
        <taxon>Liliopsida</taxon>
        <taxon>Asparagales</taxon>
        <taxon>Orchidaceae</taxon>
        <taxon>Epidendroideae</taxon>
        <taxon>Malaxideae</taxon>
        <taxon>Dendrobiinae</taxon>
        <taxon>Dendrobium</taxon>
    </lineage>
</organism>
<proteinExistence type="predicted"/>
<dbReference type="Pfam" id="PF14223">
    <property type="entry name" value="Retrotran_gag_2"/>
    <property type="match status" value="1"/>
</dbReference>
<keyword evidence="2" id="KW-1185">Reference proteome</keyword>
<sequence>MLDNTSMAEHLNNLNTVMSQLCLVDIKFDDKVRAFLLLLSLPDRWVGLVTAMSNFSGSSKLNFEDIVGVIVE</sequence>
<evidence type="ECO:0000313" key="1">
    <source>
        <dbReference type="EMBL" id="PKU87128.1"/>
    </source>
</evidence>
<dbReference type="AlphaFoldDB" id="A0A2I0XGU4"/>
<evidence type="ECO:0008006" key="3">
    <source>
        <dbReference type="Google" id="ProtNLM"/>
    </source>
</evidence>
<reference evidence="1 2" key="2">
    <citation type="journal article" date="2017" name="Nature">
        <title>The Apostasia genome and the evolution of orchids.</title>
        <authorList>
            <person name="Zhang G.Q."/>
            <person name="Liu K.W."/>
            <person name="Li Z."/>
            <person name="Lohaus R."/>
            <person name="Hsiao Y.Y."/>
            <person name="Niu S.C."/>
            <person name="Wang J.Y."/>
            <person name="Lin Y.C."/>
            <person name="Xu Q."/>
            <person name="Chen L.J."/>
            <person name="Yoshida K."/>
            <person name="Fujiwara S."/>
            <person name="Wang Z.W."/>
            <person name="Zhang Y.Q."/>
            <person name="Mitsuda N."/>
            <person name="Wang M."/>
            <person name="Liu G.H."/>
            <person name="Pecoraro L."/>
            <person name="Huang H.X."/>
            <person name="Xiao X.J."/>
            <person name="Lin M."/>
            <person name="Wu X.Y."/>
            <person name="Wu W.L."/>
            <person name="Chen Y.Y."/>
            <person name="Chang S.B."/>
            <person name="Sakamoto S."/>
            <person name="Ohme-Takagi M."/>
            <person name="Yagi M."/>
            <person name="Zeng S.J."/>
            <person name="Shen C.Y."/>
            <person name="Yeh C.M."/>
            <person name="Luo Y.B."/>
            <person name="Tsai W.C."/>
            <person name="Van de Peer Y."/>
            <person name="Liu Z.J."/>
        </authorList>
    </citation>
    <scope>NUCLEOTIDE SEQUENCE [LARGE SCALE GENOMIC DNA]</scope>
    <source>
        <tissue evidence="1">The whole plant</tissue>
    </source>
</reference>
<reference evidence="1 2" key="1">
    <citation type="journal article" date="2016" name="Sci. Rep.">
        <title>The Dendrobium catenatum Lindl. genome sequence provides insights into polysaccharide synthase, floral development and adaptive evolution.</title>
        <authorList>
            <person name="Zhang G.Q."/>
            <person name="Xu Q."/>
            <person name="Bian C."/>
            <person name="Tsai W.C."/>
            <person name="Yeh C.M."/>
            <person name="Liu K.W."/>
            <person name="Yoshida K."/>
            <person name="Zhang L.S."/>
            <person name="Chang S.B."/>
            <person name="Chen F."/>
            <person name="Shi Y."/>
            <person name="Su Y.Y."/>
            <person name="Zhang Y.Q."/>
            <person name="Chen L.J."/>
            <person name="Yin Y."/>
            <person name="Lin M."/>
            <person name="Huang H."/>
            <person name="Deng H."/>
            <person name="Wang Z.W."/>
            <person name="Zhu S.L."/>
            <person name="Zhao X."/>
            <person name="Deng C."/>
            <person name="Niu S.C."/>
            <person name="Huang J."/>
            <person name="Wang M."/>
            <person name="Liu G.H."/>
            <person name="Yang H.J."/>
            <person name="Xiao X.J."/>
            <person name="Hsiao Y.Y."/>
            <person name="Wu W.L."/>
            <person name="Chen Y.Y."/>
            <person name="Mitsuda N."/>
            <person name="Ohme-Takagi M."/>
            <person name="Luo Y.B."/>
            <person name="Van de Peer Y."/>
            <person name="Liu Z.J."/>
        </authorList>
    </citation>
    <scope>NUCLEOTIDE SEQUENCE [LARGE SCALE GENOMIC DNA]</scope>
    <source>
        <tissue evidence="1">The whole plant</tissue>
    </source>
</reference>
<gene>
    <name evidence="1" type="ORF">MA16_Dca006536</name>
</gene>
<protein>
    <recommendedName>
        <fullName evidence="3">Retrovirus-related Pol polyprotein from transposon TNT 1-94</fullName>
    </recommendedName>
</protein>
<dbReference type="Proteomes" id="UP000233837">
    <property type="component" value="Unassembled WGS sequence"/>
</dbReference>